<accession>A0A167GTK5</accession>
<sequence>METTVCPWCQTEIVWDEELGPESECPHCQNELNEYRTLNIDIDTEEDELATPKLSHTYDEPTSIEPFWEQDIINAPVAFRALDKYESSHDLMNYEEMVEKVLDQQEEVPECPICHEYMLLTGQQQITDSNFQPTKVSFLQSAVLQPPFTVDIYVCSGCFHVHNTLCEADRLRLIEGLSK</sequence>
<evidence type="ECO:0000313" key="2">
    <source>
        <dbReference type="Proteomes" id="UP000077134"/>
    </source>
</evidence>
<comment type="caution">
    <text evidence="1">The sequence shown here is derived from an EMBL/GenBank/DDBJ whole genome shotgun (WGS) entry which is preliminary data.</text>
</comment>
<name>A0A167GTK5_9BACL</name>
<proteinExistence type="predicted"/>
<dbReference type="OrthoDB" id="2665608at2"/>
<evidence type="ECO:0000313" key="1">
    <source>
        <dbReference type="EMBL" id="OAB77892.1"/>
    </source>
</evidence>
<gene>
    <name evidence="1" type="ORF">PNBC_00590</name>
</gene>
<protein>
    <submittedName>
        <fullName evidence="1">Uncharacterized protein</fullName>
    </submittedName>
</protein>
<dbReference type="EMBL" id="LSFN01000001">
    <property type="protein sequence ID" value="OAB77892.1"/>
    <property type="molecule type" value="Genomic_DNA"/>
</dbReference>
<dbReference type="Proteomes" id="UP000077134">
    <property type="component" value="Unassembled WGS sequence"/>
</dbReference>
<organism evidence="1 2">
    <name type="scientific">Paenibacillus crassostreae</name>
    <dbReference type="NCBI Taxonomy" id="1763538"/>
    <lineage>
        <taxon>Bacteria</taxon>
        <taxon>Bacillati</taxon>
        <taxon>Bacillota</taxon>
        <taxon>Bacilli</taxon>
        <taxon>Bacillales</taxon>
        <taxon>Paenibacillaceae</taxon>
        <taxon>Paenibacillus</taxon>
    </lineage>
</organism>
<reference evidence="1 2" key="1">
    <citation type="submission" date="2016-02" db="EMBL/GenBank/DDBJ databases">
        <title>Paenibacillus sp. LPB0068, isolated from Crassostrea gigas.</title>
        <authorList>
            <person name="Shin S.-K."/>
            <person name="Yi H."/>
        </authorList>
    </citation>
    <scope>NUCLEOTIDE SEQUENCE [LARGE SCALE GENOMIC DNA]</scope>
    <source>
        <strain evidence="1 2">LPB0068</strain>
    </source>
</reference>
<dbReference type="KEGG" id="pcx:LPB68_07510"/>
<dbReference type="AlphaFoldDB" id="A0A167GTK5"/>
<dbReference type="RefSeq" id="WP_068654192.1">
    <property type="nucleotide sequence ID" value="NZ_CP017770.1"/>
</dbReference>
<keyword evidence="2" id="KW-1185">Reference proteome</keyword>
<dbReference type="STRING" id="1763538.LPB68_07510"/>